<gene>
    <name evidence="8" type="ORF">FZEAL_5066</name>
</gene>
<dbReference type="GO" id="GO:0003723">
    <property type="term" value="F:RNA binding"/>
    <property type="evidence" value="ECO:0007669"/>
    <property type="project" value="TreeGrafter"/>
</dbReference>
<dbReference type="EMBL" id="JABEYC010000357">
    <property type="protein sequence ID" value="KAF4978574.1"/>
    <property type="molecule type" value="Genomic_DNA"/>
</dbReference>
<keyword evidence="4" id="KW-0539">Nucleus</keyword>
<dbReference type="InterPro" id="IPR039754">
    <property type="entry name" value="Esf1"/>
</dbReference>
<comment type="caution">
    <text evidence="8">The sequence shown here is derived from an EMBL/GenBank/DDBJ whole genome shotgun (WGS) entry which is preliminary data.</text>
</comment>
<feature type="compositionally biased region" description="Acidic residues" evidence="5">
    <location>
        <begin position="246"/>
        <end position="260"/>
    </location>
</feature>
<feature type="compositionally biased region" description="Basic and acidic residues" evidence="5">
    <location>
        <begin position="110"/>
        <end position="123"/>
    </location>
</feature>
<evidence type="ECO:0008006" key="10">
    <source>
        <dbReference type="Google" id="ProtNLM"/>
    </source>
</evidence>
<keyword evidence="9" id="KW-1185">Reference proteome</keyword>
<evidence type="ECO:0000256" key="1">
    <source>
        <dbReference type="ARBA" id="ARBA00004604"/>
    </source>
</evidence>
<evidence type="ECO:0000313" key="9">
    <source>
        <dbReference type="Proteomes" id="UP000635477"/>
    </source>
</evidence>
<feature type="domain" description="ESF1 RRM" evidence="7">
    <location>
        <begin position="177"/>
        <end position="344"/>
    </location>
</feature>
<dbReference type="Proteomes" id="UP000635477">
    <property type="component" value="Unassembled WGS sequence"/>
</dbReference>
<feature type="compositionally biased region" description="Basic residues" evidence="5">
    <location>
        <begin position="611"/>
        <end position="621"/>
    </location>
</feature>
<comment type="similarity">
    <text evidence="2">Belongs to the ESF1 family.</text>
</comment>
<evidence type="ECO:0000256" key="4">
    <source>
        <dbReference type="ARBA" id="ARBA00023242"/>
    </source>
</evidence>
<dbReference type="InterPro" id="IPR012580">
    <property type="entry name" value="NUC153"/>
</dbReference>
<evidence type="ECO:0000259" key="7">
    <source>
        <dbReference type="Pfam" id="PF25121"/>
    </source>
</evidence>
<feature type="domain" description="NUC153" evidence="6">
    <location>
        <begin position="642"/>
        <end position="670"/>
    </location>
</feature>
<feature type="compositionally biased region" description="Acidic residues" evidence="5">
    <location>
        <begin position="406"/>
        <end position="429"/>
    </location>
</feature>
<feature type="compositionally biased region" description="Basic and acidic residues" evidence="5">
    <location>
        <begin position="63"/>
        <end position="73"/>
    </location>
</feature>
<comment type="subcellular location">
    <subcellularLocation>
        <location evidence="1">Nucleus</location>
        <location evidence="1">Nucleolus</location>
    </subcellularLocation>
</comment>
<dbReference type="OrthoDB" id="431825at2759"/>
<evidence type="ECO:0000256" key="5">
    <source>
        <dbReference type="SAM" id="MobiDB-lite"/>
    </source>
</evidence>
<evidence type="ECO:0000259" key="6">
    <source>
        <dbReference type="Pfam" id="PF08159"/>
    </source>
</evidence>
<feature type="compositionally biased region" description="Basic and acidic residues" evidence="5">
    <location>
        <begin position="223"/>
        <end position="245"/>
    </location>
</feature>
<accession>A0A8H4UL01</accession>
<reference evidence="8" key="2">
    <citation type="submission" date="2020-05" db="EMBL/GenBank/DDBJ databases">
        <authorList>
            <person name="Kim H.-S."/>
            <person name="Proctor R.H."/>
            <person name="Brown D.W."/>
        </authorList>
    </citation>
    <scope>NUCLEOTIDE SEQUENCE</scope>
    <source>
        <strain evidence="8">NRRL 22465</strain>
    </source>
</reference>
<name>A0A8H4UL01_9HYPO</name>
<evidence type="ECO:0000256" key="2">
    <source>
        <dbReference type="ARBA" id="ARBA00009087"/>
    </source>
</evidence>
<reference evidence="8" key="1">
    <citation type="journal article" date="2020" name="BMC Genomics">
        <title>Correction to: Identification and distribution of gene clusters required for synthesis of sphingolipid metabolism inhibitors in diverse species of the filamentous fungus Fusarium.</title>
        <authorList>
            <person name="Kim H.S."/>
            <person name="Lohmar J.M."/>
            <person name="Busman M."/>
            <person name="Brown D.W."/>
            <person name="Naumann T.A."/>
            <person name="Divon H.H."/>
            <person name="Lysoe E."/>
            <person name="Uhlig S."/>
            <person name="Proctor R.H."/>
        </authorList>
    </citation>
    <scope>NUCLEOTIDE SEQUENCE</scope>
    <source>
        <strain evidence="8">NRRL 22465</strain>
    </source>
</reference>
<feature type="region of interest" description="Disordered" evidence="5">
    <location>
        <begin position="223"/>
        <end position="264"/>
    </location>
</feature>
<dbReference type="GO" id="GO:0006364">
    <property type="term" value="P:rRNA processing"/>
    <property type="evidence" value="ECO:0007669"/>
    <property type="project" value="InterPro"/>
</dbReference>
<feature type="compositionally biased region" description="Acidic residues" evidence="5">
    <location>
        <begin position="135"/>
        <end position="150"/>
    </location>
</feature>
<dbReference type="GO" id="GO:0005730">
    <property type="term" value="C:nucleolus"/>
    <property type="evidence" value="ECO:0007669"/>
    <property type="project" value="UniProtKB-SubCell"/>
</dbReference>
<feature type="region of interest" description="Disordered" evidence="5">
    <location>
        <begin position="658"/>
        <end position="700"/>
    </location>
</feature>
<dbReference type="PANTHER" id="PTHR12202">
    <property type="entry name" value="ESF1 HOMOLOG"/>
    <property type="match status" value="1"/>
</dbReference>
<feature type="compositionally biased region" description="Acidic residues" evidence="5">
    <location>
        <begin position="516"/>
        <end position="526"/>
    </location>
</feature>
<protein>
    <recommendedName>
        <fullName evidence="10">NUC153 domain-containing protein</fullName>
    </recommendedName>
</protein>
<organism evidence="8 9">
    <name type="scientific">Fusarium zealandicum</name>
    <dbReference type="NCBI Taxonomy" id="1053134"/>
    <lineage>
        <taxon>Eukaryota</taxon>
        <taxon>Fungi</taxon>
        <taxon>Dikarya</taxon>
        <taxon>Ascomycota</taxon>
        <taxon>Pezizomycotina</taxon>
        <taxon>Sordariomycetes</taxon>
        <taxon>Hypocreomycetidae</taxon>
        <taxon>Hypocreales</taxon>
        <taxon>Nectriaceae</taxon>
        <taxon>Fusarium</taxon>
        <taxon>Fusarium staphyleae species complex</taxon>
    </lineage>
</organism>
<feature type="region of interest" description="Disordered" evidence="5">
    <location>
        <begin position="63"/>
        <end position="177"/>
    </location>
</feature>
<feature type="compositionally biased region" description="Basic and acidic residues" evidence="5">
    <location>
        <begin position="594"/>
        <end position="610"/>
    </location>
</feature>
<dbReference type="Pfam" id="PF08159">
    <property type="entry name" value="NUC153"/>
    <property type="match status" value="1"/>
</dbReference>
<dbReference type="AlphaFoldDB" id="A0A8H4UL01"/>
<feature type="compositionally biased region" description="Acidic residues" evidence="5">
    <location>
        <begin position="82"/>
        <end position="109"/>
    </location>
</feature>
<dbReference type="PANTHER" id="PTHR12202:SF0">
    <property type="entry name" value="ESF1 HOMOLOG"/>
    <property type="match status" value="1"/>
</dbReference>
<proteinExistence type="inferred from homology"/>
<feature type="region of interest" description="Disordered" evidence="5">
    <location>
        <begin position="1"/>
        <end position="21"/>
    </location>
</feature>
<evidence type="ECO:0000313" key="8">
    <source>
        <dbReference type="EMBL" id="KAF4978574.1"/>
    </source>
</evidence>
<dbReference type="Pfam" id="PF25121">
    <property type="entry name" value="RRM_ESF1"/>
    <property type="match status" value="1"/>
</dbReference>
<feature type="region of interest" description="Disordered" evidence="5">
    <location>
        <begin position="405"/>
        <end position="637"/>
    </location>
</feature>
<keyword evidence="3" id="KW-0175">Coiled coil</keyword>
<sequence length="700" mass="79540">MKDSKKKSGPPASRIADARFADFETDPRFRLPSKKQTRTTIDKRFARMLNDDDFTATAKVDRYGRKVKSDTKRKALQRLYREEDEEDEDKEDEDLDDEQEEGIEVDDDEVVQRELRKAHENYDPARGGGFSSSESEADSDSDDSESEEEGGGAKVEPEGDMQRFQNEQTEVEAGEVTNRIAIVNLDWDHVKSTDLMALFSSFLPDSGGVIDKISVFPSEFGKERMQQEEVEGPPKDLFKNSKNVDSDDDSEDSSDEDSEAGDDRIKKDLLQEGDDQDFDSDALRSYQLDRLRYYYAVMTCSSPAVAQKLYEAVDGREYQSSSNFLDLRFVPDDVTFDDEPRDECDKVPESYKPIEFVTNALQSSKVKLTWDMHPEEASRKETINRAFSGSRAQIEENDLRAYLASDSEDSDGGEEEEVEEAAGEGEEGENEPKLTKKELARRKMRAALGLAEESASKSSKKAPVGGMEITFTPALTENITKKAPEEETTIEKYKRKERERKEQKREKARAKREGLDPDAEEVEEVVEAPAAENNDLGFDDPFFTAEEPAATSKTSIRKEERRKKREAREAAEAESTAQKAQLKKVMAEDANDNQAEHLDHFDMNEIIRAEKQKRKKGKAKKRAEAKETRGGLQEDFSMDVGDDRFKAVFESHEYAIDPSNPKFKATEGMQKLLEEGRKKRRVGDEEDEVPRNKKAKKGRR</sequence>
<evidence type="ECO:0000256" key="3">
    <source>
        <dbReference type="ARBA" id="ARBA00023054"/>
    </source>
</evidence>
<feature type="compositionally biased region" description="Basic and acidic residues" evidence="5">
    <location>
        <begin position="479"/>
        <end position="515"/>
    </location>
</feature>
<dbReference type="InterPro" id="IPR056750">
    <property type="entry name" value="RRM_ESF1"/>
</dbReference>